<dbReference type="EMBL" id="CAJOBQ010001367">
    <property type="protein sequence ID" value="CAF4481079.1"/>
    <property type="molecule type" value="Genomic_DNA"/>
</dbReference>
<proteinExistence type="predicted"/>
<name>A0A818R2S6_9BILA</name>
<reference evidence="7" key="1">
    <citation type="submission" date="2021-02" db="EMBL/GenBank/DDBJ databases">
        <authorList>
            <person name="Nowell W R."/>
        </authorList>
    </citation>
    <scope>NUCLEOTIDE SEQUENCE</scope>
</reference>
<dbReference type="Proteomes" id="UP000663851">
    <property type="component" value="Unassembled WGS sequence"/>
</dbReference>
<comment type="caution">
    <text evidence="7">The sequence shown here is derived from an EMBL/GenBank/DDBJ whole genome shotgun (WGS) entry which is preliminary data.</text>
</comment>
<dbReference type="Proteomes" id="UP000663825">
    <property type="component" value="Unassembled WGS sequence"/>
</dbReference>
<evidence type="ECO:0000313" key="13">
    <source>
        <dbReference type="Proteomes" id="UP000663873"/>
    </source>
</evidence>
<evidence type="ECO:0000256" key="1">
    <source>
        <dbReference type="ARBA" id="ARBA00022737"/>
    </source>
</evidence>
<dbReference type="PROSITE" id="PS50005">
    <property type="entry name" value="TPR"/>
    <property type="match status" value="3"/>
</dbReference>
<dbReference type="EMBL" id="CAJOBR010001011">
    <property type="protein sequence ID" value="CAF4569230.1"/>
    <property type="molecule type" value="Genomic_DNA"/>
</dbReference>
<dbReference type="EMBL" id="CAJNYT010002977">
    <property type="protein sequence ID" value="CAF3511662.1"/>
    <property type="molecule type" value="Genomic_DNA"/>
</dbReference>
<dbReference type="Gene3D" id="1.25.40.10">
    <property type="entry name" value="Tetratricopeptide repeat domain"/>
    <property type="match status" value="2"/>
</dbReference>
<dbReference type="Proteomes" id="UP000663833">
    <property type="component" value="Unassembled WGS sequence"/>
</dbReference>
<protein>
    <recommendedName>
        <fullName evidence="14">Mono(ADP-ribosyl)transferase</fullName>
    </recommendedName>
</protein>
<dbReference type="PANTHER" id="PTHR45641">
    <property type="entry name" value="TETRATRICOPEPTIDE REPEAT PROTEIN (AFU_ORTHOLOGUE AFUA_6G03870)"/>
    <property type="match status" value="1"/>
</dbReference>
<evidence type="ECO:0000256" key="2">
    <source>
        <dbReference type="ARBA" id="ARBA00022803"/>
    </source>
</evidence>
<evidence type="ECO:0000313" key="8">
    <source>
        <dbReference type="EMBL" id="CAF4381172.1"/>
    </source>
</evidence>
<evidence type="ECO:0000313" key="9">
    <source>
        <dbReference type="EMBL" id="CAF4417639.1"/>
    </source>
</evidence>
<dbReference type="InterPro" id="IPR019734">
    <property type="entry name" value="TPR_rpt"/>
</dbReference>
<evidence type="ECO:0000313" key="10">
    <source>
        <dbReference type="EMBL" id="CAF4481079.1"/>
    </source>
</evidence>
<evidence type="ECO:0000313" key="4">
    <source>
        <dbReference type="EMBL" id="CAF3365286.1"/>
    </source>
</evidence>
<dbReference type="Gene3D" id="3.90.176.10">
    <property type="entry name" value="Toxin ADP-ribosyltransferase, Chain A, domain 1"/>
    <property type="match status" value="1"/>
</dbReference>
<evidence type="ECO:0000313" key="12">
    <source>
        <dbReference type="Proteomes" id="UP000663869"/>
    </source>
</evidence>
<sequence length="556" mass="64007">MLTIAIDHNDLLAKLSHDHVSRKNIDESDLSVSFHNNTDKSHTSLNGSFLWLQLYLEVLLRMEPSASAKAELVQICRKHYQGNDQELMKVEKFDQTYVPSDAVTWYTRDCFIYRLINKALRVQDINLLFAFRFLILDIFNQLQVEKSRLRRSSGNIIQCYRGQIITEEELNQMRSNIGCFISVNSFFSTTQDRNVAVVFASSLDDIYEKVLFDIEADMCLLRAKPFADVTHLSIFDQEKEILFMCGAIFQIKNITKNEAESLWIIQLKLCDDTNSALKELFDYQKQKMAETTDLISLGKLLREMGELTKAKQYYEKSLRELPLNNSKISICYYGLGVVLDRECNYDDAFDYFRKALDFETNVLSSSNTAFMGKIYGSIGIVYYNKHCYGLALEYLMKSFNILLDTVGYDHGDTAMVFTNLGRAYQAEKNYDLALQNHVNALNIKLKILPPDHPRLARSYVFIGNVYADKQEFDLAFANYQNALNIQLKSLPDSSISIGVTFHRIGQVCVKTGEYQSAVENFRRADHIYKLSLPSNHQRLLQLKLDCATLEDHMTQS</sequence>
<dbReference type="Proteomes" id="UP000663872">
    <property type="component" value="Unassembled WGS sequence"/>
</dbReference>
<keyword evidence="1" id="KW-0677">Repeat</keyword>
<dbReference type="PANTHER" id="PTHR45641:SF1">
    <property type="entry name" value="AAA+ ATPASE DOMAIN-CONTAINING PROTEIN"/>
    <property type="match status" value="1"/>
</dbReference>
<dbReference type="Proteomes" id="UP000663848">
    <property type="component" value="Unassembled WGS sequence"/>
</dbReference>
<dbReference type="EMBL" id="CAJOBP010002924">
    <property type="protein sequence ID" value="CAF4381172.1"/>
    <property type="molecule type" value="Genomic_DNA"/>
</dbReference>
<dbReference type="Pfam" id="PF13424">
    <property type="entry name" value="TPR_12"/>
    <property type="match status" value="2"/>
</dbReference>
<dbReference type="InterPro" id="IPR011990">
    <property type="entry name" value="TPR-like_helical_dom_sf"/>
</dbReference>
<keyword evidence="2 3" id="KW-0802">TPR repeat</keyword>
<dbReference type="Proteomes" id="UP000663869">
    <property type="component" value="Unassembled WGS sequence"/>
</dbReference>
<dbReference type="SMART" id="SM00028">
    <property type="entry name" value="TPR"/>
    <property type="match status" value="6"/>
</dbReference>
<dbReference type="AlphaFoldDB" id="A0A818R2S6"/>
<evidence type="ECO:0000256" key="3">
    <source>
        <dbReference type="PROSITE-ProRule" id="PRU00339"/>
    </source>
</evidence>
<dbReference type="Proteomes" id="UP000663873">
    <property type="component" value="Unassembled WGS sequence"/>
</dbReference>
<feature type="repeat" description="TPR" evidence="3">
    <location>
        <begin position="456"/>
        <end position="489"/>
    </location>
</feature>
<keyword evidence="13" id="KW-1185">Reference proteome</keyword>
<gene>
    <name evidence="7" type="ORF">FME351_LOCUS24303</name>
    <name evidence="5" type="ORF">GRG538_LOCUS18224</name>
    <name evidence="9" type="ORF">HFQ381_LOCUS21318</name>
    <name evidence="6" type="ORF">LUA448_LOCUS27507</name>
    <name evidence="11" type="ORF">QYT958_LOCUS9520</name>
    <name evidence="4" type="ORF">TIS948_LOCUS24549</name>
    <name evidence="10" type="ORF">TSG867_LOCUS19496</name>
    <name evidence="8" type="ORF">UJA718_LOCUS17765</name>
</gene>
<accession>A0A818R2S6</accession>
<dbReference type="EMBL" id="CAJNYU010003189">
    <property type="protein sequence ID" value="CAF3647455.1"/>
    <property type="molecule type" value="Genomic_DNA"/>
</dbReference>
<evidence type="ECO:0000313" key="7">
    <source>
        <dbReference type="EMBL" id="CAF3647455.1"/>
    </source>
</evidence>
<organism evidence="7 12">
    <name type="scientific">Rotaria socialis</name>
    <dbReference type="NCBI Taxonomy" id="392032"/>
    <lineage>
        <taxon>Eukaryota</taxon>
        <taxon>Metazoa</taxon>
        <taxon>Spiralia</taxon>
        <taxon>Gnathifera</taxon>
        <taxon>Rotifera</taxon>
        <taxon>Eurotatoria</taxon>
        <taxon>Bdelloidea</taxon>
        <taxon>Philodinida</taxon>
        <taxon>Philodinidae</taxon>
        <taxon>Rotaria</taxon>
    </lineage>
</organism>
<dbReference type="SUPFAM" id="SSF56399">
    <property type="entry name" value="ADP-ribosylation"/>
    <property type="match status" value="1"/>
</dbReference>
<evidence type="ECO:0000313" key="11">
    <source>
        <dbReference type="EMBL" id="CAF4569230.1"/>
    </source>
</evidence>
<dbReference type="OrthoDB" id="1658288at2759"/>
<dbReference type="EMBL" id="CAJNYD010003761">
    <property type="protein sequence ID" value="CAF3541890.1"/>
    <property type="molecule type" value="Genomic_DNA"/>
</dbReference>
<evidence type="ECO:0000313" key="5">
    <source>
        <dbReference type="EMBL" id="CAF3511662.1"/>
    </source>
</evidence>
<feature type="repeat" description="TPR" evidence="3">
    <location>
        <begin position="291"/>
        <end position="324"/>
    </location>
</feature>
<dbReference type="EMBL" id="CAJNXB010004231">
    <property type="protein sequence ID" value="CAF3365286.1"/>
    <property type="molecule type" value="Genomic_DNA"/>
</dbReference>
<dbReference type="EMBL" id="CAJOBO010001900">
    <property type="protein sequence ID" value="CAF4417639.1"/>
    <property type="molecule type" value="Genomic_DNA"/>
</dbReference>
<evidence type="ECO:0000313" key="6">
    <source>
        <dbReference type="EMBL" id="CAF3541890.1"/>
    </source>
</evidence>
<dbReference type="Proteomes" id="UP000663862">
    <property type="component" value="Unassembled WGS sequence"/>
</dbReference>
<evidence type="ECO:0008006" key="14">
    <source>
        <dbReference type="Google" id="ProtNLM"/>
    </source>
</evidence>
<dbReference type="SUPFAM" id="SSF81901">
    <property type="entry name" value="HCP-like"/>
    <property type="match status" value="1"/>
</dbReference>
<feature type="repeat" description="TPR" evidence="3">
    <location>
        <begin position="329"/>
        <end position="362"/>
    </location>
</feature>